<sequence length="339" mass="38631">MNKECASLKDEKLYILELFVDHVSLQHEKLQGIDPTSLGVDMQFPDMPLFRIFQTNFLLTKPTRGKEVSREAGYRNVHFNAGKVYVFIKTPGELVDRMRAKPMLLDVYKIKEILVCPEKVKKHPLGRSRIPMSGCLCDYVMMTSNDRRHLPRSYEIDNTFGLVDDDDKPSGYITIYLRLTCFGTFSTNAFTVVEQKMLFKNIGSFNEFLCTKVPYEDEEDRRAAEAGAKFCLPDKEFEPSELDTPPKSVNIAGLVFVCRDLSKRDGYTPDVIPPNYPPKLPDIEVDEREFDANKARRKGFDDITPVRPEFLIEKNAFSEQTGCTNVSCPGSICIGKKCC</sequence>
<evidence type="ECO:0000313" key="1">
    <source>
        <dbReference type="EMBL" id="KZC10790.1"/>
    </source>
</evidence>
<organism evidence="1 2">
    <name type="scientific">Dufourea novaeangliae</name>
    <name type="common">Sweat bee</name>
    <dbReference type="NCBI Taxonomy" id="178035"/>
    <lineage>
        <taxon>Eukaryota</taxon>
        <taxon>Metazoa</taxon>
        <taxon>Ecdysozoa</taxon>
        <taxon>Arthropoda</taxon>
        <taxon>Hexapoda</taxon>
        <taxon>Insecta</taxon>
        <taxon>Pterygota</taxon>
        <taxon>Neoptera</taxon>
        <taxon>Endopterygota</taxon>
        <taxon>Hymenoptera</taxon>
        <taxon>Apocrita</taxon>
        <taxon>Aculeata</taxon>
        <taxon>Apoidea</taxon>
        <taxon>Anthophila</taxon>
        <taxon>Halictidae</taxon>
        <taxon>Rophitinae</taxon>
        <taxon>Dufourea</taxon>
    </lineage>
</organism>
<dbReference type="OrthoDB" id="7682862at2759"/>
<keyword evidence="2" id="KW-1185">Reference proteome</keyword>
<evidence type="ECO:0000313" key="2">
    <source>
        <dbReference type="Proteomes" id="UP000076502"/>
    </source>
</evidence>
<dbReference type="EMBL" id="KQ434896">
    <property type="protein sequence ID" value="KZC10790.1"/>
    <property type="molecule type" value="Genomic_DNA"/>
</dbReference>
<protein>
    <submittedName>
        <fullName evidence="1">Uncharacterized protein</fullName>
    </submittedName>
</protein>
<dbReference type="Proteomes" id="UP000076502">
    <property type="component" value="Unassembled WGS sequence"/>
</dbReference>
<accession>A0A154PHW8</accession>
<reference evidence="1 2" key="1">
    <citation type="submission" date="2015-07" db="EMBL/GenBank/DDBJ databases">
        <title>The genome of Dufourea novaeangliae.</title>
        <authorList>
            <person name="Pan H."/>
            <person name="Kapheim K."/>
        </authorList>
    </citation>
    <scope>NUCLEOTIDE SEQUENCE [LARGE SCALE GENOMIC DNA]</scope>
    <source>
        <strain evidence="1">0120121106</strain>
        <tissue evidence="1">Whole body</tissue>
    </source>
</reference>
<gene>
    <name evidence="1" type="ORF">WN55_02279</name>
</gene>
<proteinExistence type="predicted"/>
<dbReference type="Pfam" id="PF14924">
    <property type="entry name" value="MAP10_N"/>
    <property type="match status" value="1"/>
</dbReference>
<name>A0A154PHW8_DUFNO</name>
<dbReference type="AlphaFoldDB" id="A0A154PHW8"/>